<evidence type="ECO:0000313" key="1">
    <source>
        <dbReference type="EMBL" id="QNK00976.1"/>
    </source>
</evidence>
<reference evidence="1 2" key="1">
    <citation type="submission" date="2020-08" db="EMBL/GenBank/DDBJ databases">
        <title>Dyella sp. G9 isolated from forest soil.</title>
        <authorList>
            <person name="Fu J."/>
            <person name="Qiu L."/>
        </authorList>
    </citation>
    <scope>NUCLEOTIDE SEQUENCE [LARGE SCALE GENOMIC DNA]</scope>
    <source>
        <strain evidence="1 2">G9</strain>
    </source>
</reference>
<dbReference type="AlphaFoldDB" id="A0A7G8Q2G8"/>
<keyword evidence="2" id="KW-1185">Reference proteome</keyword>
<evidence type="ECO:0000313" key="2">
    <source>
        <dbReference type="Proteomes" id="UP000515873"/>
    </source>
</evidence>
<dbReference type="KEGG" id="dtl:H8F01_18185"/>
<dbReference type="Proteomes" id="UP000515873">
    <property type="component" value="Chromosome"/>
</dbReference>
<name>A0A7G8Q2G8_9GAMM</name>
<gene>
    <name evidence="1" type="ORF">H8F01_18185</name>
</gene>
<protein>
    <submittedName>
        <fullName evidence="1">Uncharacterized protein</fullName>
    </submittedName>
</protein>
<organism evidence="1 2">
    <name type="scientific">Dyella telluris</name>
    <dbReference type="NCBI Taxonomy" id="2763498"/>
    <lineage>
        <taxon>Bacteria</taxon>
        <taxon>Pseudomonadati</taxon>
        <taxon>Pseudomonadota</taxon>
        <taxon>Gammaproteobacteria</taxon>
        <taxon>Lysobacterales</taxon>
        <taxon>Rhodanobacteraceae</taxon>
        <taxon>Dyella</taxon>
    </lineage>
</organism>
<proteinExistence type="predicted"/>
<accession>A0A7G8Q2G8</accession>
<dbReference type="EMBL" id="CP060412">
    <property type="protein sequence ID" value="QNK00976.1"/>
    <property type="molecule type" value="Genomic_DNA"/>
</dbReference>
<dbReference type="RefSeq" id="WP_187056440.1">
    <property type="nucleotide sequence ID" value="NZ_CP060412.1"/>
</dbReference>
<sequence>MGRLCTVCESPDRAPVEIGLANGIAARVLSKRYGLSPDALHRHRKDHMDVDLIARLRVRGMRSDEELAQVREVESKSLLDHLVWQRGRLYRNADRCFDIGDMLGERVAIDSAGKASERIGKMLGELGSHISITNNVVNLVQSPQWHLIRTALVRELRPLGAAAIEAGARAIAAAEASIAQPIEPERLPVLIEARPPSSDMHE</sequence>